<dbReference type="Pfam" id="PF02614">
    <property type="entry name" value="UxaC"/>
    <property type="match status" value="1"/>
</dbReference>
<evidence type="ECO:0000256" key="6">
    <source>
        <dbReference type="ARBA" id="ARBA00023235"/>
    </source>
</evidence>
<evidence type="ECO:0000313" key="8">
    <source>
        <dbReference type="EMBL" id="SJZ71014.1"/>
    </source>
</evidence>
<dbReference type="Gene3D" id="3.20.20.140">
    <property type="entry name" value="Metal-dependent hydrolases"/>
    <property type="match status" value="1"/>
</dbReference>
<gene>
    <name evidence="7" type="primary">uxaC</name>
    <name evidence="8" type="ORF">SAMN02745110_01347</name>
</gene>
<dbReference type="PANTHER" id="PTHR30068">
    <property type="entry name" value="URONATE ISOMERASE"/>
    <property type="match status" value="1"/>
</dbReference>
<evidence type="ECO:0000256" key="7">
    <source>
        <dbReference type="HAMAP-Rule" id="MF_00675"/>
    </source>
</evidence>
<evidence type="ECO:0000256" key="3">
    <source>
        <dbReference type="ARBA" id="ARBA00008397"/>
    </source>
</evidence>
<dbReference type="HAMAP" id="MF_00675">
    <property type="entry name" value="UxaC"/>
    <property type="match status" value="1"/>
</dbReference>
<evidence type="ECO:0000313" key="9">
    <source>
        <dbReference type="Proteomes" id="UP000189857"/>
    </source>
</evidence>
<dbReference type="EMBL" id="FUXA01000008">
    <property type="protein sequence ID" value="SJZ71014.1"/>
    <property type="molecule type" value="Genomic_DNA"/>
</dbReference>
<proteinExistence type="inferred from homology"/>
<dbReference type="UniPathway" id="UPA00246"/>
<dbReference type="GO" id="GO:0008880">
    <property type="term" value="F:glucuronate isomerase activity"/>
    <property type="evidence" value="ECO:0007669"/>
    <property type="project" value="UniProtKB-UniRule"/>
</dbReference>
<dbReference type="InterPro" id="IPR003766">
    <property type="entry name" value="Uronate_isomerase"/>
</dbReference>
<sequence>MDKYIKNDNFINDDFLLETEEAKVLFHKYAKDMPIIDYHCHIDPSDIACDRTYDDITDLWLSGDHYKWRLMRQCGIDEDLITGNKPKEERFKAWITALEKSIGNPLYHWSHLELKRYFDCDMPICTSNADAIYKKCNDILKSGKLSARKIIEMSHVEVIGTTDDPTDDLKMHEEILADGTFKTKCIPTFRPDKILLIGGNDFTDYISKLEEVSGKKITDITALKEVLKDRMEYFNNHGARSSDQSLGYFPCTLISDEELEEIFRKALNGESLTDIEVDGYRTMIMMFLAENYSRLGWVMQLHFGVVRNSNRKMFMKVGKDSGFDRIDSGSDIESLGRFLDELDYRDILPKTVLYSLNPIMNRSLSVLSGCFFEKGIAGKVQHGAAWWFNDNKSGICDHLRSISEQGVLGTFIGMLTDSRCFLSYTRHEYFRRILCNFIGNMVANGELYWDEELIGKTVSDICYNNALHFFGL</sequence>
<dbReference type="GO" id="GO:0019698">
    <property type="term" value="P:D-galacturonate catabolic process"/>
    <property type="evidence" value="ECO:0007669"/>
    <property type="project" value="TreeGrafter"/>
</dbReference>
<dbReference type="AlphaFoldDB" id="A0A1T4MVY7"/>
<name>A0A1T4MVY7_9FIRM</name>
<reference evidence="8 9" key="1">
    <citation type="submission" date="2017-02" db="EMBL/GenBank/DDBJ databases">
        <authorList>
            <person name="Peterson S.W."/>
        </authorList>
    </citation>
    <scope>NUCLEOTIDE SEQUENCE [LARGE SCALE GENOMIC DNA]</scope>
    <source>
        <strain evidence="8 9">ATCC 17233</strain>
    </source>
</reference>
<comment type="pathway">
    <text evidence="2 7">Carbohydrate metabolism; pentose and glucuronate interconversion.</text>
</comment>
<dbReference type="SUPFAM" id="SSF51556">
    <property type="entry name" value="Metallo-dependent hydrolases"/>
    <property type="match status" value="1"/>
</dbReference>
<keyword evidence="9" id="KW-1185">Reference proteome</keyword>
<organism evidence="8 9">
    <name type="scientific">Eubacterium ruminantium</name>
    <dbReference type="NCBI Taxonomy" id="42322"/>
    <lineage>
        <taxon>Bacteria</taxon>
        <taxon>Bacillati</taxon>
        <taxon>Bacillota</taxon>
        <taxon>Clostridia</taxon>
        <taxon>Eubacteriales</taxon>
        <taxon>Eubacteriaceae</taxon>
        <taxon>Eubacterium</taxon>
    </lineage>
</organism>
<dbReference type="RefSeq" id="WP_090168519.1">
    <property type="nucleotide sequence ID" value="NZ_FMTO01000007.1"/>
</dbReference>
<comment type="catalytic activity">
    <reaction evidence="7">
        <text>aldehydo-D-galacturonate = keto-D-tagaturonate</text>
        <dbReference type="Rhea" id="RHEA:27702"/>
        <dbReference type="ChEBI" id="CHEBI:12952"/>
        <dbReference type="ChEBI" id="CHEBI:17886"/>
    </reaction>
</comment>
<dbReference type="Proteomes" id="UP000189857">
    <property type="component" value="Unassembled WGS sequence"/>
</dbReference>
<dbReference type="OrthoDB" id="9766564at2"/>
<evidence type="ECO:0000256" key="1">
    <source>
        <dbReference type="ARBA" id="ARBA00001165"/>
    </source>
</evidence>
<comment type="catalytic activity">
    <reaction evidence="1 7">
        <text>D-glucuronate = D-fructuronate</text>
        <dbReference type="Rhea" id="RHEA:13049"/>
        <dbReference type="ChEBI" id="CHEBI:58720"/>
        <dbReference type="ChEBI" id="CHEBI:59863"/>
        <dbReference type="EC" id="5.3.1.12"/>
    </reaction>
</comment>
<evidence type="ECO:0000256" key="4">
    <source>
        <dbReference type="ARBA" id="ARBA00012546"/>
    </source>
</evidence>
<dbReference type="InterPro" id="IPR032466">
    <property type="entry name" value="Metal_Hydrolase"/>
</dbReference>
<protein>
    <recommendedName>
        <fullName evidence="5 7">Uronate isomerase</fullName>
        <ecNumber evidence="4 7">5.3.1.12</ecNumber>
    </recommendedName>
    <alternativeName>
        <fullName evidence="7">Glucuronate isomerase</fullName>
    </alternativeName>
    <alternativeName>
        <fullName evidence="7">Uronic isomerase</fullName>
    </alternativeName>
</protein>
<comment type="similarity">
    <text evidence="3 7">Belongs to the metallo-dependent hydrolases superfamily. Uronate isomerase family.</text>
</comment>
<dbReference type="GO" id="GO:0042840">
    <property type="term" value="P:D-glucuronate catabolic process"/>
    <property type="evidence" value="ECO:0007669"/>
    <property type="project" value="TreeGrafter"/>
</dbReference>
<evidence type="ECO:0000256" key="5">
    <source>
        <dbReference type="ARBA" id="ARBA00020555"/>
    </source>
</evidence>
<accession>A0A1T4MVY7</accession>
<keyword evidence="6 7" id="KW-0413">Isomerase</keyword>
<dbReference type="Gene3D" id="1.10.2020.10">
    <property type="entry name" value="uronate isomerase, domain 2, chain A"/>
    <property type="match status" value="1"/>
</dbReference>
<dbReference type="PANTHER" id="PTHR30068:SF4">
    <property type="entry name" value="URONATE ISOMERASE"/>
    <property type="match status" value="1"/>
</dbReference>
<dbReference type="NCBIfam" id="NF002794">
    <property type="entry name" value="PRK02925.1"/>
    <property type="match status" value="1"/>
</dbReference>
<dbReference type="EC" id="5.3.1.12" evidence="4 7"/>
<evidence type="ECO:0000256" key="2">
    <source>
        <dbReference type="ARBA" id="ARBA00004892"/>
    </source>
</evidence>